<dbReference type="InterPro" id="IPR045632">
    <property type="entry name" value="DUF6314"/>
</dbReference>
<accession>F7ZKW7</accession>
<name>F7ZKW7_ROSLO</name>
<organism evidence="2 3">
    <name type="scientific">Roseobacter litoralis (strain ATCC 49566 / DSM 6996 / JCM 21268 / NBRC 15278 / OCh 149)</name>
    <dbReference type="NCBI Taxonomy" id="391595"/>
    <lineage>
        <taxon>Bacteria</taxon>
        <taxon>Pseudomonadati</taxon>
        <taxon>Pseudomonadota</taxon>
        <taxon>Alphaproteobacteria</taxon>
        <taxon>Rhodobacterales</taxon>
        <taxon>Roseobacteraceae</taxon>
        <taxon>Roseobacter</taxon>
    </lineage>
</organism>
<dbReference type="STRING" id="391595.RLO149_c019940"/>
<gene>
    <name evidence="2" type="ordered locus">RLO149_c019940</name>
</gene>
<dbReference type="Proteomes" id="UP000001353">
    <property type="component" value="Chromosome"/>
</dbReference>
<dbReference type="KEGG" id="rli:RLO149_c019940"/>
<dbReference type="EMBL" id="CP002623">
    <property type="protein sequence ID" value="AEI93978.1"/>
    <property type="molecule type" value="Genomic_DNA"/>
</dbReference>
<dbReference type="Pfam" id="PF19834">
    <property type="entry name" value="DUF6314"/>
    <property type="match status" value="1"/>
</dbReference>
<evidence type="ECO:0000313" key="3">
    <source>
        <dbReference type="Proteomes" id="UP000001353"/>
    </source>
</evidence>
<dbReference type="eggNOG" id="ENOG5032RWA">
    <property type="taxonomic scope" value="Bacteria"/>
</dbReference>
<feature type="domain" description="DUF6314" evidence="1">
    <location>
        <begin position="15"/>
        <end position="138"/>
    </location>
</feature>
<keyword evidence="3" id="KW-1185">Reference proteome</keyword>
<dbReference type="HOGENOM" id="CLU_093209_1_1_5"/>
<protein>
    <recommendedName>
        <fullName evidence="1">DUF6314 domain-containing protein</fullName>
    </recommendedName>
</protein>
<proteinExistence type="predicted"/>
<dbReference type="AlphaFoldDB" id="F7ZKW7"/>
<sequence>MKQLPMTDPRQLADFEGSWSLYRRITPQRGPGAIFEGTAVWSPVKDGLDYLEQGVMQLEGQPAMQAERRYLWSDDLSVFFEDGRFFHAVPAQGGETDHWCDPDMYKGSYDFTQWPQFEVKWRVTGPRKDYLSQTLYTRS</sequence>
<evidence type="ECO:0000313" key="2">
    <source>
        <dbReference type="EMBL" id="AEI93978.1"/>
    </source>
</evidence>
<evidence type="ECO:0000259" key="1">
    <source>
        <dbReference type="Pfam" id="PF19834"/>
    </source>
</evidence>
<reference evidence="2 3" key="1">
    <citation type="journal article" date="2011" name="BMC Genomics">
        <title>Comparative genome analysis and genome-guided physiological analysis of Roseobacter litoralis.</title>
        <authorList>
            <person name="Kalhoefer D."/>
            <person name="Thole S."/>
            <person name="Voget S."/>
            <person name="Lehmann R."/>
            <person name="Liesegang H."/>
            <person name="Wollher A."/>
            <person name="Daniel R."/>
            <person name="Simon M."/>
            <person name="Brinkhoff T."/>
        </authorList>
    </citation>
    <scope>NUCLEOTIDE SEQUENCE [LARGE SCALE GENOMIC DNA]</scope>
    <source>
        <strain evidence="3">ATCC 49566 / DSM 6996 / JCM 21268 / NBRC 15278 / OCh 149</strain>
    </source>
</reference>